<dbReference type="GO" id="GO:0004146">
    <property type="term" value="F:dihydrofolate reductase activity"/>
    <property type="evidence" value="ECO:0007669"/>
    <property type="project" value="UniProtKB-EC"/>
</dbReference>
<comment type="caution">
    <text evidence="10">The sequence shown here is derived from an EMBL/GenBank/DDBJ whole genome shotgun (WGS) entry which is preliminary data.</text>
</comment>
<evidence type="ECO:0000256" key="2">
    <source>
        <dbReference type="ARBA" id="ARBA00009539"/>
    </source>
</evidence>
<protein>
    <recommendedName>
        <fullName evidence="3">dihydrofolate reductase</fullName>
        <ecNumber evidence="3">1.5.1.3</ecNumber>
    </recommendedName>
</protein>
<keyword evidence="4" id="KW-0554">One-carbon metabolism</keyword>
<dbReference type="EMBL" id="JBHULY010000005">
    <property type="protein sequence ID" value="MFD2725200.1"/>
    <property type="molecule type" value="Genomic_DNA"/>
</dbReference>
<dbReference type="Gene3D" id="3.40.430.10">
    <property type="entry name" value="Dihydrofolate Reductase, subunit A"/>
    <property type="match status" value="1"/>
</dbReference>
<evidence type="ECO:0000256" key="4">
    <source>
        <dbReference type="ARBA" id="ARBA00022563"/>
    </source>
</evidence>
<keyword evidence="5" id="KW-0521">NADP</keyword>
<evidence type="ECO:0000256" key="7">
    <source>
        <dbReference type="ARBA" id="ARBA00025067"/>
    </source>
</evidence>
<dbReference type="PANTHER" id="PTHR48069:SF3">
    <property type="entry name" value="DIHYDROFOLATE REDUCTASE"/>
    <property type="match status" value="1"/>
</dbReference>
<dbReference type="InterPro" id="IPR012259">
    <property type="entry name" value="DHFR"/>
</dbReference>
<organism evidence="10 11">
    <name type="scientific">Hyunsoonleella rubra</name>
    <dbReference type="NCBI Taxonomy" id="1737062"/>
    <lineage>
        <taxon>Bacteria</taxon>
        <taxon>Pseudomonadati</taxon>
        <taxon>Bacteroidota</taxon>
        <taxon>Flavobacteriia</taxon>
        <taxon>Flavobacteriales</taxon>
        <taxon>Flavobacteriaceae</taxon>
    </lineage>
</organism>
<evidence type="ECO:0000313" key="11">
    <source>
        <dbReference type="Proteomes" id="UP001597476"/>
    </source>
</evidence>
<dbReference type="Pfam" id="PF00186">
    <property type="entry name" value="DHFR_1"/>
    <property type="match status" value="1"/>
</dbReference>
<keyword evidence="8" id="KW-1133">Transmembrane helix</keyword>
<dbReference type="Proteomes" id="UP001597476">
    <property type="component" value="Unassembled WGS sequence"/>
</dbReference>
<evidence type="ECO:0000256" key="1">
    <source>
        <dbReference type="ARBA" id="ARBA00004903"/>
    </source>
</evidence>
<dbReference type="CDD" id="cd00209">
    <property type="entry name" value="DHFR"/>
    <property type="match status" value="1"/>
</dbReference>
<name>A0ABW5T7H6_9FLAO</name>
<keyword evidence="11" id="KW-1185">Reference proteome</keyword>
<dbReference type="PRINTS" id="PR00070">
    <property type="entry name" value="DHFR"/>
</dbReference>
<dbReference type="PANTHER" id="PTHR48069">
    <property type="entry name" value="DIHYDROFOLATE REDUCTASE"/>
    <property type="match status" value="1"/>
</dbReference>
<evidence type="ECO:0000256" key="8">
    <source>
        <dbReference type="SAM" id="Phobius"/>
    </source>
</evidence>
<accession>A0ABW5T7H6</accession>
<evidence type="ECO:0000313" key="10">
    <source>
        <dbReference type="EMBL" id="MFD2725200.1"/>
    </source>
</evidence>
<feature type="transmembrane region" description="Helical" evidence="8">
    <location>
        <begin position="66"/>
        <end position="87"/>
    </location>
</feature>
<evidence type="ECO:0000256" key="6">
    <source>
        <dbReference type="ARBA" id="ARBA00023002"/>
    </source>
</evidence>
<evidence type="ECO:0000259" key="9">
    <source>
        <dbReference type="PROSITE" id="PS51330"/>
    </source>
</evidence>
<gene>
    <name evidence="10" type="ORF">ACFSR8_03170</name>
</gene>
<dbReference type="EC" id="1.5.1.3" evidence="3"/>
<dbReference type="InterPro" id="IPR024072">
    <property type="entry name" value="DHFR-like_dom_sf"/>
</dbReference>
<feature type="domain" description="DHFR" evidence="9">
    <location>
        <begin position="150"/>
        <end position="309"/>
    </location>
</feature>
<evidence type="ECO:0000256" key="5">
    <source>
        <dbReference type="ARBA" id="ARBA00022857"/>
    </source>
</evidence>
<feature type="transmembrane region" description="Helical" evidence="8">
    <location>
        <begin position="32"/>
        <end position="54"/>
    </location>
</feature>
<keyword evidence="8" id="KW-0812">Transmembrane</keyword>
<dbReference type="RefSeq" id="WP_380288945.1">
    <property type="nucleotide sequence ID" value="NZ_JBHULY010000005.1"/>
</dbReference>
<reference evidence="11" key="1">
    <citation type="journal article" date="2019" name="Int. J. Syst. Evol. Microbiol.">
        <title>The Global Catalogue of Microorganisms (GCM) 10K type strain sequencing project: providing services to taxonomists for standard genome sequencing and annotation.</title>
        <authorList>
            <consortium name="The Broad Institute Genomics Platform"/>
            <consortium name="The Broad Institute Genome Sequencing Center for Infectious Disease"/>
            <person name="Wu L."/>
            <person name="Ma J."/>
        </authorList>
    </citation>
    <scope>NUCLEOTIDE SEQUENCE [LARGE SCALE GENOMIC DNA]</scope>
    <source>
        <strain evidence="11">KCTC 42398</strain>
    </source>
</reference>
<comment type="function">
    <text evidence="7">Key enzyme in folate metabolism. Catalyzes an essential reaction for de novo glycine and purine synthesis, and for DNA precursor synthesis.</text>
</comment>
<sequence>MFGKKKQTPQIDKEQLELIENAQRRVKQKKRLYVHFVLFLIGCVFLIVANTVLGIGKDFTIAGINWFVYTILFWLFLFLYHLFNVFVTHKFMGKAWEQQQMEKLVAKQRERIDKMKEGFRKEEEIKAKSEVYNETLATPKKTTPKKKTSELTIIAAASENDAIGRGNQLIWDLSTDLKRFKSLTSGHHIIMGRKTFESFPKPLPNRTHVVITRQKDYKAPVGVIIVHSLEDAIDASRNDSQPFIIGGGQIYEQSMGIADKIELTRVHETFEADAFFPKIDTSVWKETENIFHQKDAEHDHDFSFITYERI</sequence>
<evidence type="ECO:0000256" key="3">
    <source>
        <dbReference type="ARBA" id="ARBA00012856"/>
    </source>
</evidence>
<dbReference type="Pfam" id="PF13239">
    <property type="entry name" value="2TM"/>
    <property type="match status" value="1"/>
</dbReference>
<proteinExistence type="inferred from homology"/>
<dbReference type="InterPro" id="IPR001796">
    <property type="entry name" value="DHFR_dom"/>
</dbReference>
<keyword evidence="6 10" id="KW-0560">Oxidoreductase</keyword>
<dbReference type="InterPro" id="IPR025698">
    <property type="entry name" value="2TM_dom"/>
</dbReference>
<dbReference type="PROSITE" id="PS51330">
    <property type="entry name" value="DHFR_2"/>
    <property type="match status" value="1"/>
</dbReference>
<comment type="similarity">
    <text evidence="2">Belongs to the dihydrofolate reductase family.</text>
</comment>
<dbReference type="SUPFAM" id="SSF53597">
    <property type="entry name" value="Dihydrofolate reductase-like"/>
    <property type="match status" value="1"/>
</dbReference>
<comment type="pathway">
    <text evidence="1">Cofactor biosynthesis; tetrahydrofolate biosynthesis; 5,6,7,8-tetrahydrofolate from 7,8-dihydrofolate: step 1/1.</text>
</comment>
<keyword evidence="8" id="KW-0472">Membrane</keyword>